<feature type="transmembrane region" description="Helical" evidence="5">
    <location>
        <begin position="47"/>
        <end position="65"/>
    </location>
</feature>
<dbReference type="GO" id="GO:0016020">
    <property type="term" value="C:membrane"/>
    <property type="evidence" value="ECO:0007669"/>
    <property type="project" value="UniProtKB-SubCell"/>
</dbReference>
<feature type="transmembrane region" description="Helical" evidence="5">
    <location>
        <begin position="200"/>
        <end position="233"/>
    </location>
</feature>
<protein>
    <recommendedName>
        <fullName evidence="6">O-antigen ligase-related domain-containing protein</fullName>
    </recommendedName>
</protein>
<accession>A0A1F8F751</accession>
<feature type="transmembrane region" description="Helical" evidence="5">
    <location>
        <begin position="360"/>
        <end position="377"/>
    </location>
</feature>
<gene>
    <name evidence="7" type="ORF">A3C61_02515</name>
</gene>
<evidence type="ECO:0000256" key="2">
    <source>
        <dbReference type="ARBA" id="ARBA00022692"/>
    </source>
</evidence>
<reference evidence="7 8" key="1">
    <citation type="journal article" date="2016" name="Nat. Commun.">
        <title>Thousands of microbial genomes shed light on interconnected biogeochemical processes in an aquifer system.</title>
        <authorList>
            <person name="Anantharaman K."/>
            <person name="Brown C.T."/>
            <person name="Hug L.A."/>
            <person name="Sharon I."/>
            <person name="Castelle C.J."/>
            <person name="Probst A.J."/>
            <person name="Thomas B.C."/>
            <person name="Singh A."/>
            <person name="Wilkins M.J."/>
            <person name="Karaoz U."/>
            <person name="Brodie E.L."/>
            <person name="Williams K.H."/>
            <person name="Hubbard S.S."/>
            <person name="Banfield J.F."/>
        </authorList>
    </citation>
    <scope>NUCLEOTIDE SEQUENCE [LARGE SCALE GENOMIC DNA]</scope>
</reference>
<keyword evidence="2 5" id="KW-0812">Transmembrane</keyword>
<evidence type="ECO:0000313" key="8">
    <source>
        <dbReference type="Proteomes" id="UP000178908"/>
    </source>
</evidence>
<evidence type="ECO:0000256" key="1">
    <source>
        <dbReference type="ARBA" id="ARBA00004141"/>
    </source>
</evidence>
<keyword evidence="3 5" id="KW-1133">Transmembrane helix</keyword>
<evidence type="ECO:0000256" key="5">
    <source>
        <dbReference type="SAM" id="Phobius"/>
    </source>
</evidence>
<feature type="domain" description="O-antigen ligase-related" evidence="6">
    <location>
        <begin position="204"/>
        <end position="341"/>
    </location>
</feature>
<proteinExistence type="predicted"/>
<organism evidence="7 8">
    <name type="scientific">Candidatus Yanofskybacteria bacterium RIFCSPHIGHO2_02_FULL_39_10</name>
    <dbReference type="NCBI Taxonomy" id="1802674"/>
    <lineage>
        <taxon>Bacteria</taxon>
        <taxon>Candidatus Yanofskyibacteriota</taxon>
    </lineage>
</organism>
<name>A0A1F8F751_9BACT</name>
<evidence type="ECO:0000259" key="6">
    <source>
        <dbReference type="Pfam" id="PF04932"/>
    </source>
</evidence>
<comment type="subcellular location">
    <subcellularLocation>
        <location evidence="1">Membrane</location>
        <topology evidence="1">Multi-pass membrane protein</topology>
    </subcellularLocation>
</comment>
<feature type="transmembrane region" description="Helical" evidence="5">
    <location>
        <begin position="171"/>
        <end position="188"/>
    </location>
</feature>
<evidence type="ECO:0000256" key="3">
    <source>
        <dbReference type="ARBA" id="ARBA00022989"/>
    </source>
</evidence>
<dbReference type="PANTHER" id="PTHR37422">
    <property type="entry name" value="TEICHURONIC ACID BIOSYNTHESIS PROTEIN TUAE"/>
    <property type="match status" value="1"/>
</dbReference>
<dbReference type="PANTHER" id="PTHR37422:SF13">
    <property type="entry name" value="LIPOPOLYSACCHARIDE BIOSYNTHESIS PROTEIN PA4999-RELATED"/>
    <property type="match status" value="1"/>
</dbReference>
<sequence length="407" mass="47458">MSVYATDVLLAVLFGFWVYNFYKKLIYDLRFTIYGKNLKTLILNTKYLIRNPNFYLLAFLVISAISIKNSDNYLISWYQWFKLAEFVCFYWYLANYAFKKFGLFNSFLAIFISGIFQAVVAIIQFLRQSSLGLKYLGESVINNDFSGVASFYISDTEKIIRAYGTTPHPNVLAVFLLLSLFAFYFIFLNNKYSRNTRCLLLTAYAFILFGFFLTFSRVIILAWGIVFWGGIMIYHKKYRQEVKKVFLVTLAVASLFAIIFWPEILSRLTISGDDQAIELRSFYAKEALKTNINFFGIGFGNFMSWLIKENPFLSAYAYQPVHNIYLLIYAETGLLGISAFLLFLFFLIKNSIKKISQSPLALRSLLLALCLLFIGFFDHMFWTLQSGRLIFWFSMVGLTYYQKDDRM</sequence>
<feature type="transmembrane region" description="Helical" evidence="5">
    <location>
        <begin position="245"/>
        <end position="266"/>
    </location>
</feature>
<feature type="transmembrane region" description="Helical" evidence="5">
    <location>
        <begin position="6"/>
        <end position="26"/>
    </location>
</feature>
<keyword evidence="4 5" id="KW-0472">Membrane</keyword>
<evidence type="ECO:0000313" key="7">
    <source>
        <dbReference type="EMBL" id="OGN08981.1"/>
    </source>
</evidence>
<dbReference type="Pfam" id="PF04932">
    <property type="entry name" value="Wzy_C"/>
    <property type="match status" value="1"/>
</dbReference>
<dbReference type="AlphaFoldDB" id="A0A1F8F751"/>
<feature type="transmembrane region" description="Helical" evidence="5">
    <location>
        <begin position="287"/>
        <end position="307"/>
    </location>
</feature>
<comment type="caution">
    <text evidence="7">The sequence shown here is derived from an EMBL/GenBank/DDBJ whole genome shotgun (WGS) entry which is preliminary data.</text>
</comment>
<evidence type="ECO:0000256" key="4">
    <source>
        <dbReference type="ARBA" id="ARBA00023136"/>
    </source>
</evidence>
<dbReference type="Proteomes" id="UP000178908">
    <property type="component" value="Unassembled WGS sequence"/>
</dbReference>
<feature type="transmembrane region" description="Helical" evidence="5">
    <location>
        <begin position="327"/>
        <end position="348"/>
    </location>
</feature>
<dbReference type="EMBL" id="MGJO01000035">
    <property type="protein sequence ID" value="OGN08981.1"/>
    <property type="molecule type" value="Genomic_DNA"/>
</dbReference>
<dbReference type="InterPro" id="IPR007016">
    <property type="entry name" value="O-antigen_ligase-rel_domated"/>
</dbReference>
<feature type="transmembrane region" description="Helical" evidence="5">
    <location>
        <begin position="106"/>
        <end position="126"/>
    </location>
</feature>
<feature type="transmembrane region" description="Helical" evidence="5">
    <location>
        <begin position="77"/>
        <end position="94"/>
    </location>
</feature>
<dbReference type="InterPro" id="IPR051533">
    <property type="entry name" value="WaaL-like"/>
</dbReference>